<feature type="transmembrane region" description="Helical" evidence="1">
    <location>
        <begin position="180"/>
        <end position="204"/>
    </location>
</feature>
<dbReference type="Gene3D" id="1.20.140.150">
    <property type="match status" value="1"/>
</dbReference>
<dbReference type="InterPro" id="IPR052413">
    <property type="entry name" value="SUR7_domain"/>
</dbReference>
<dbReference type="AlphaFoldDB" id="A0A9P6DZR4"/>
<evidence type="ECO:0000256" key="2">
    <source>
        <dbReference type="SAM" id="SignalP"/>
    </source>
</evidence>
<name>A0A9P6DZR4_9AGAM</name>
<protein>
    <recommendedName>
        <fullName evidence="5">Actin cortical patch SUR7/pH-response regulator PalI</fullName>
    </recommendedName>
</protein>
<dbReference type="GO" id="GO:0051285">
    <property type="term" value="C:cell cortex of cell tip"/>
    <property type="evidence" value="ECO:0007669"/>
    <property type="project" value="TreeGrafter"/>
</dbReference>
<dbReference type="EMBL" id="MU128915">
    <property type="protein sequence ID" value="KAF9519787.1"/>
    <property type="molecule type" value="Genomic_DNA"/>
</dbReference>
<evidence type="ECO:0008006" key="5">
    <source>
        <dbReference type="Google" id="ProtNLM"/>
    </source>
</evidence>
<accession>A0A9P6DZR4</accession>
<evidence type="ECO:0000313" key="4">
    <source>
        <dbReference type="Proteomes" id="UP000886523"/>
    </source>
</evidence>
<dbReference type="GO" id="GO:0031505">
    <property type="term" value="P:fungal-type cell wall organization"/>
    <property type="evidence" value="ECO:0007669"/>
    <property type="project" value="TreeGrafter"/>
</dbReference>
<feature type="chain" id="PRO_5040492762" description="Actin cortical patch SUR7/pH-response regulator PalI" evidence="2">
    <location>
        <begin position="30"/>
        <end position="253"/>
    </location>
</feature>
<evidence type="ECO:0000256" key="1">
    <source>
        <dbReference type="SAM" id="Phobius"/>
    </source>
</evidence>
<comment type="caution">
    <text evidence="3">The sequence shown here is derived from an EMBL/GenBank/DDBJ whole genome shotgun (WGS) entry which is preliminary data.</text>
</comment>
<evidence type="ECO:0000313" key="3">
    <source>
        <dbReference type="EMBL" id="KAF9519787.1"/>
    </source>
</evidence>
<keyword evidence="2" id="KW-0732">Signal</keyword>
<keyword evidence="4" id="KW-1185">Reference proteome</keyword>
<feature type="transmembrane region" description="Helical" evidence="1">
    <location>
        <begin position="152"/>
        <end position="173"/>
    </location>
</feature>
<dbReference type="GO" id="GO:0005886">
    <property type="term" value="C:plasma membrane"/>
    <property type="evidence" value="ECO:0007669"/>
    <property type="project" value="InterPro"/>
</dbReference>
<dbReference type="PANTHER" id="PTHR28019">
    <property type="entry name" value="CELL MEMBRANE PROTEIN YLR413W-RELATED"/>
    <property type="match status" value="1"/>
</dbReference>
<dbReference type="Proteomes" id="UP000886523">
    <property type="component" value="Unassembled WGS sequence"/>
</dbReference>
<feature type="signal peptide" evidence="2">
    <location>
        <begin position="1"/>
        <end position="29"/>
    </location>
</feature>
<keyword evidence="1" id="KW-0472">Membrane</keyword>
<sequence length="253" mass="27332">MRGEVCIGLASLFSFTATLLLIFAHVGSTNHNAVGRSISLVSLNVSGFGTAYQTATGDSSPGLYNNTPFAPLGQGFGLRQIYNWGFYGECHGGWRGTTGICTAEGNGTFGYAFAPLAVLLNDTPPKYQTISQLLIPPSSFKNDQYNRATSKAGFYLIFIGSLATALAFVTGLIRHNVTFFAAMALSIFGALMTLIGASVWTALIKRSQSINSYQVYTVPLGIKVSYGIALWLIWAAFITMLLSIMPYFLRWVP</sequence>
<proteinExistence type="predicted"/>
<gene>
    <name evidence="3" type="ORF">BS47DRAFT_1287895</name>
</gene>
<dbReference type="InterPro" id="IPR009571">
    <property type="entry name" value="SUR7/Rim9-like_fungi"/>
</dbReference>
<keyword evidence="1" id="KW-1133">Transmembrane helix</keyword>
<dbReference type="PANTHER" id="PTHR28019:SF2">
    <property type="entry name" value="CELL MEMBRANE PROTEIN YLR413W-RELATED"/>
    <property type="match status" value="1"/>
</dbReference>
<dbReference type="Pfam" id="PF06687">
    <property type="entry name" value="SUR7"/>
    <property type="match status" value="1"/>
</dbReference>
<keyword evidence="1" id="KW-0812">Transmembrane</keyword>
<feature type="transmembrane region" description="Helical" evidence="1">
    <location>
        <begin position="224"/>
        <end position="249"/>
    </location>
</feature>
<organism evidence="3 4">
    <name type="scientific">Hydnum rufescens UP504</name>
    <dbReference type="NCBI Taxonomy" id="1448309"/>
    <lineage>
        <taxon>Eukaryota</taxon>
        <taxon>Fungi</taxon>
        <taxon>Dikarya</taxon>
        <taxon>Basidiomycota</taxon>
        <taxon>Agaricomycotina</taxon>
        <taxon>Agaricomycetes</taxon>
        <taxon>Cantharellales</taxon>
        <taxon>Hydnaceae</taxon>
        <taxon>Hydnum</taxon>
    </lineage>
</organism>
<reference evidence="3" key="1">
    <citation type="journal article" date="2020" name="Nat. Commun.">
        <title>Large-scale genome sequencing of mycorrhizal fungi provides insights into the early evolution of symbiotic traits.</title>
        <authorList>
            <person name="Miyauchi S."/>
            <person name="Kiss E."/>
            <person name="Kuo A."/>
            <person name="Drula E."/>
            <person name="Kohler A."/>
            <person name="Sanchez-Garcia M."/>
            <person name="Morin E."/>
            <person name="Andreopoulos B."/>
            <person name="Barry K.W."/>
            <person name="Bonito G."/>
            <person name="Buee M."/>
            <person name="Carver A."/>
            <person name="Chen C."/>
            <person name="Cichocki N."/>
            <person name="Clum A."/>
            <person name="Culley D."/>
            <person name="Crous P.W."/>
            <person name="Fauchery L."/>
            <person name="Girlanda M."/>
            <person name="Hayes R.D."/>
            <person name="Keri Z."/>
            <person name="LaButti K."/>
            <person name="Lipzen A."/>
            <person name="Lombard V."/>
            <person name="Magnuson J."/>
            <person name="Maillard F."/>
            <person name="Murat C."/>
            <person name="Nolan M."/>
            <person name="Ohm R.A."/>
            <person name="Pangilinan J."/>
            <person name="Pereira M.F."/>
            <person name="Perotto S."/>
            <person name="Peter M."/>
            <person name="Pfister S."/>
            <person name="Riley R."/>
            <person name="Sitrit Y."/>
            <person name="Stielow J.B."/>
            <person name="Szollosi G."/>
            <person name="Zifcakova L."/>
            <person name="Stursova M."/>
            <person name="Spatafora J.W."/>
            <person name="Tedersoo L."/>
            <person name="Vaario L.M."/>
            <person name="Yamada A."/>
            <person name="Yan M."/>
            <person name="Wang P."/>
            <person name="Xu J."/>
            <person name="Bruns T."/>
            <person name="Baldrian P."/>
            <person name="Vilgalys R."/>
            <person name="Dunand C."/>
            <person name="Henrissat B."/>
            <person name="Grigoriev I.V."/>
            <person name="Hibbett D."/>
            <person name="Nagy L.G."/>
            <person name="Martin F.M."/>
        </authorList>
    </citation>
    <scope>NUCLEOTIDE SEQUENCE</scope>
    <source>
        <strain evidence="3">UP504</strain>
    </source>
</reference>
<dbReference type="OrthoDB" id="3349852at2759"/>